<comment type="caution">
    <text evidence="2">The sequence shown here is derived from an EMBL/GenBank/DDBJ whole genome shotgun (WGS) entry which is preliminary data.</text>
</comment>
<evidence type="ECO:0000313" key="3">
    <source>
        <dbReference type="Proteomes" id="UP001501729"/>
    </source>
</evidence>
<evidence type="ECO:0000313" key="2">
    <source>
        <dbReference type="EMBL" id="GAA5051986.1"/>
    </source>
</evidence>
<dbReference type="AlphaFoldDB" id="A0AAV3UIH1"/>
<organism evidence="2 3">
    <name type="scientific">Haladaptatus pallidirubidus</name>
    <dbReference type="NCBI Taxonomy" id="1008152"/>
    <lineage>
        <taxon>Archaea</taxon>
        <taxon>Methanobacteriati</taxon>
        <taxon>Methanobacteriota</taxon>
        <taxon>Stenosarchaea group</taxon>
        <taxon>Halobacteria</taxon>
        <taxon>Halobacteriales</taxon>
        <taxon>Haladaptataceae</taxon>
        <taxon>Haladaptatus</taxon>
    </lineage>
</organism>
<proteinExistence type="predicted"/>
<reference evidence="2 3" key="1">
    <citation type="journal article" date="2019" name="Int. J. Syst. Evol. Microbiol.">
        <title>The Global Catalogue of Microorganisms (GCM) 10K type strain sequencing project: providing services to taxonomists for standard genome sequencing and annotation.</title>
        <authorList>
            <consortium name="The Broad Institute Genomics Platform"/>
            <consortium name="The Broad Institute Genome Sequencing Center for Infectious Disease"/>
            <person name="Wu L."/>
            <person name="Ma J."/>
        </authorList>
    </citation>
    <scope>NUCLEOTIDE SEQUENCE [LARGE SCALE GENOMIC DNA]</scope>
    <source>
        <strain evidence="2 3">JCM 17504</strain>
    </source>
</reference>
<sequence length="53" mass="5808">MAAVENTTDDGPLEAFLSEDNEDDSEPGECDCDGLDDFPGWLCVQTGWKELLN</sequence>
<feature type="compositionally biased region" description="Acidic residues" evidence="1">
    <location>
        <begin position="7"/>
        <end position="31"/>
    </location>
</feature>
<feature type="region of interest" description="Disordered" evidence="1">
    <location>
        <begin position="1"/>
        <end position="31"/>
    </location>
</feature>
<gene>
    <name evidence="2" type="ORF">GCM10025751_27750</name>
</gene>
<protein>
    <submittedName>
        <fullName evidence="2">Uncharacterized protein</fullName>
    </submittedName>
</protein>
<accession>A0AAV3UIH1</accession>
<name>A0AAV3UIH1_9EURY</name>
<keyword evidence="3" id="KW-1185">Reference proteome</keyword>
<dbReference type="GeneID" id="68616406"/>
<evidence type="ECO:0000256" key="1">
    <source>
        <dbReference type="SAM" id="MobiDB-lite"/>
    </source>
</evidence>
<dbReference type="RefSeq" id="WP_227778046.1">
    <property type="nucleotide sequence ID" value="NZ_BAABKX010000010.1"/>
</dbReference>
<dbReference type="EMBL" id="BAABKX010000010">
    <property type="protein sequence ID" value="GAA5051986.1"/>
    <property type="molecule type" value="Genomic_DNA"/>
</dbReference>
<dbReference type="Proteomes" id="UP001501729">
    <property type="component" value="Unassembled WGS sequence"/>
</dbReference>